<dbReference type="GO" id="GO:0016757">
    <property type="term" value="F:glycosyltransferase activity"/>
    <property type="evidence" value="ECO:0007669"/>
    <property type="project" value="UniProtKB-ARBA"/>
</dbReference>
<reference evidence="3" key="1">
    <citation type="submission" date="2015-11" db="EMBL/GenBank/DDBJ databases">
        <authorList>
            <person name="Holder M.E."/>
            <person name="Ajami N.J."/>
            <person name="Petrosino J.F."/>
        </authorList>
    </citation>
    <scope>NUCLEOTIDE SEQUENCE [LARGE SCALE GENOMIC DNA]</scope>
    <source>
        <strain evidence="3">F0113</strain>
    </source>
</reference>
<feature type="domain" description="Glycosyltransferase subfamily 4-like N-terminal" evidence="1">
    <location>
        <begin position="33"/>
        <end position="124"/>
    </location>
</feature>
<evidence type="ECO:0000313" key="3">
    <source>
        <dbReference type="Proteomes" id="UP000056252"/>
    </source>
</evidence>
<organism evidence="2 3">
    <name type="scientific">Hoylesella enoeca</name>
    <dbReference type="NCBI Taxonomy" id="76123"/>
    <lineage>
        <taxon>Bacteria</taxon>
        <taxon>Pseudomonadati</taxon>
        <taxon>Bacteroidota</taxon>
        <taxon>Bacteroidia</taxon>
        <taxon>Bacteroidales</taxon>
        <taxon>Prevotellaceae</taxon>
        <taxon>Hoylesella</taxon>
    </lineage>
</organism>
<gene>
    <name evidence="2" type="ORF">AS203_05670</name>
</gene>
<dbReference type="Pfam" id="PF13579">
    <property type="entry name" value="Glyco_trans_4_4"/>
    <property type="match status" value="1"/>
</dbReference>
<evidence type="ECO:0000313" key="2">
    <source>
        <dbReference type="EMBL" id="ALO48626.1"/>
    </source>
</evidence>
<protein>
    <recommendedName>
        <fullName evidence="1">Glycosyltransferase subfamily 4-like N-terminal domain-containing protein</fullName>
    </recommendedName>
</protein>
<dbReference type="EMBL" id="CP013195">
    <property type="protein sequence ID" value="ALO48626.1"/>
    <property type="molecule type" value="Genomic_DNA"/>
</dbReference>
<dbReference type="SUPFAM" id="SSF53756">
    <property type="entry name" value="UDP-Glycosyltransferase/glycogen phosphorylase"/>
    <property type="match status" value="1"/>
</dbReference>
<sequence length="367" mass="42531">MKLHHEFVSILSRCLQPMADVKVTVKLPRSIVDYDLIHIIGAWVYTSARLAAKAKHQDIPTIFSPMGDLQPWIIRSKQRTKSAQIAIYQRTMVEHVSAVHLCNPMEKETFRHLGWNNKTQVIRNPLLTNELSEESMAQQMLMLYQKVLDSNCYAMIGEQTEDAICFLLQIGVDEMAARNNQLRREASDCLSKLSNEDWRRVFIYANDEGILDRIRLGLARLQYAAPNISLANIDRFPTSLSIPEGHLDSKNVLTGSLLTRNRFDDFTEEDGEIERMICTMILNLKYEIDHRSVSMLHLIDLFELIRFENYDEENLTRMLRHLRMQKFASRLLFVMKDILGLTEGFMPLEATDDKATDRLRKAITKLK</sequence>
<dbReference type="InterPro" id="IPR028098">
    <property type="entry name" value="Glyco_trans_4-like_N"/>
</dbReference>
<evidence type="ECO:0000259" key="1">
    <source>
        <dbReference type="Pfam" id="PF13579"/>
    </source>
</evidence>
<dbReference type="AlphaFoldDB" id="A0A0S2KKX6"/>
<dbReference type="KEGG" id="peo:AS203_05670"/>
<keyword evidence="3" id="KW-1185">Reference proteome</keyword>
<dbReference type="STRING" id="76123.AS203_05670"/>
<name>A0A0S2KKX6_9BACT</name>
<proteinExistence type="predicted"/>
<accession>A0A0S2KKX6</accession>
<dbReference type="Proteomes" id="UP000056252">
    <property type="component" value="Chromosome"/>
</dbReference>